<dbReference type="InterPro" id="IPR015797">
    <property type="entry name" value="NUDIX_hydrolase-like_dom_sf"/>
</dbReference>
<feature type="region of interest" description="Disordered" evidence="1">
    <location>
        <begin position="998"/>
        <end position="1043"/>
    </location>
</feature>
<feature type="compositionally biased region" description="Acidic residues" evidence="1">
    <location>
        <begin position="239"/>
        <end position="248"/>
    </location>
</feature>
<sequence length="1163" mass="130179">MIPYSNWTTSVVQIDNAKDIISFDSSFPEMIQLPRGHVEPRDKFVTAAIREFKEETKCINKNVQIFTDCFDLCWEDENRTWYYKMYVAYSNEDFIFDVDKRLMKRYFLKIGDNDSIPIILNTLSFYKLASSSTTTETTNTEEEQRRVIGDNNRHHLDGRVLFESSSKYTDISMIMPYAEYKKVIESTQALTYTYNSEANPRDVRSKRNSPEITFNDFDDDTAWQTWLRRANESLVEVNSQEDEEEIDWDPPQAKESTTTMGPPSAPQATGYTTMMGPPSAPQATGYTTTMGPSSTGKQQTGDTMQWSHPRPACEVDAASDIPVSPGKILHIFTNNESSVAHSPATVSLREHADLMYATLDVFDEDRLLEQAEGILKTDFHKLQSLLNVILESISNRIDKTIVRKLICLCLAPDSFSTDEITSWTPPNVDTIKSHIGTAPVSDELIDRFVDMIQSITNGIIIKYSTFSQIQKETVIEKGDADSTDSSPAMAVRPNRPSVFGLGAGTGKKMINKNTPPLYRGDNEDSDDDDINKVIERTASGIVRGPIEQRPPWHRAIDQTSDGIPSPFYENDSDDNDGTELLSATDFLMQSLLQDVPEHPAAVAAAQTEIGLVPVAATQTEVGLLPVAATQTEVGLVPVAATQTEVGLVPVAATQTEVGLVPVAVTQTRVGLVPVAITQPKVGLVPVVTTQPEVEPVIVAAVQNKGGSDDNVNVQRQEEDCATTTSSCGKETKLKMSAFKKALMNHESRRVEEEEPSSPVFEDIQVGSQPTPIDDISPQPIDIGSDMESVADLQSEAGDEMSKERFRLARKRKAARSAAAKNLPKKVKRTNSVKSLDHPRPSTSAAVNPEAAQVIADQTQSILTHYQMQEEVVHSKEIIQSFEKVVDTIQVQHWIQLSDYLYDRNLEHLTEQPIKKDDSLKIKFWKSTMMLLNKAYEDWRSTEESSAIYRKLKVRTLLDLLILGAGTSLWYQTYYIPSNESARTIKLFEDFLNSSALQSSSAENQSTSQKPISGSTQQQDSFTSTSYTSAQRKEEVVDAGSPQVYDPYPDMDTFYSIVDSIIDSTPAETSWPSSTTFVRRSETEGVSLSTKQESEPYFLDLKWYEKRHVKSTDSREMWRYAEFRSKHQYKKNSPIYRAIMTLQQAILRELKERGASSTLTSLKK</sequence>
<reference evidence="3" key="1">
    <citation type="journal article" date="2021" name="Mol. Ecol. Resour.">
        <title>Apolygus lucorum genome provides insights into omnivorousness and mesophyll feeding.</title>
        <authorList>
            <person name="Liu Y."/>
            <person name="Liu H."/>
            <person name="Wang H."/>
            <person name="Huang T."/>
            <person name="Liu B."/>
            <person name="Yang B."/>
            <person name="Yin L."/>
            <person name="Li B."/>
            <person name="Zhang Y."/>
            <person name="Zhang S."/>
            <person name="Jiang F."/>
            <person name="Zhang X."/>
            <person name="Ren Y."/>
            <person name="Wang B."/>
            <person name="Wang S."/>
            <person name="Lu Y."/>
            <person name="Wu K."/>
            <person name="Fan W."/>
            <person name="Wang G."/>
        </authorList>
    </citation>
    <scope>NUCLEOTIDE SEQUENCE</scope>
    <source>
        <strain evidence="3">12Hb</strain>
    </source>
</reference>
<evidence type="ECO:0000256" key="1">
    <source>
        <dbReference type="SAM" id="MobiDB-lite"/>
    </source>
</evidence>
<feature type="region of interest" description="Disordered" evidence="1">
    <location>
        <begin position="235"/>
        <end position="265"/>
    </location>
</feature>
<dbReference type="CDD" id="cd02883">
    <property type="entry name" value="NUDIX_Hydrolase"/>
    <property type="match status" value="1"/>
</dbReference>
<feature type="compositionally biased region" description="Low complexity" evidence="1">
    <location>
        <begin position="1012"/>
        <end position="1028"/>
    </location>
</feature>
<feature type="region of interest" description="Disordered" evidence="1">
    <location>
        <begin position="288"/>
        <end position="307"/>
    </location>
</feature>
<organism evidence="3 4">
    <name type="scientific">Apolygus lucorum</name>
    <name type="common">Small green plant bug</name>
    <name type="synonym">Lygocoris lucorum</name>
    <dbReference type="NCBI Taxonomy" id="248454"/>
    <lineage>
        <taxon>Eukaryota</taxon>
        <taxon>Metazoa</taxon>
        <taxon>Ecdysozoa</taxon>
        <taxon>Arthropoda</taxon>
        <taxon>Hexapoda</taxon>
        <taxon>Insecta</taxon>
        <taxon>Pterygota</taxon>
        <taxon>Neoptera</taxon>
        <taxon>Paraneoptera</taxon>
        <taxon>Hemiptera</taxon>
        <taxon>Heteroptera</taxon>
        <taxon>Panheteroptera</taxon>
        <taxon>Cimicomorpha</taxon>
        <taxon>Miridae</taxon>
        <taxon>Mirini</taxon>
        <taxon>Apolygus</taxon>
    </lineage>
</organism>
<dbReference type="Proteomes" id="UP000466442">
    <property type="component" value="Unassembled WGS sequence"/>
</dbReference>
<dbReference type="AlphaFoldDB" id="A0A8S9XJR3"/>
<name>A0A8S9XJR3_APOLU</name>
<dbReference type="Pfam" id="PF00293">
    <property type="entry name" value="NUDIX"/>
    <property type="match status" value="1"/>
</dbReference>
<dbReference type="Gene3D" id="3.90.79.10">
    <property type="entry name" value="Nucleoside Triphosphate Pyrophosphohydrolase"/>
    <property type="match status" value="1"/>
</dbReference>
<dbReference type="SUPFAM" id="SSF55811">
    <property type="entry name" value="Nudix"/>
    <property type="match status" value="1"/>
</dbReference>
<protein>
    <recommendedName>
        <fullName evidence="2">Nudix hydrolase domain-containing protein</fullName>
    </recommendedName>
</protein>
<feature type="domain" description="Nudix hydrolase" evidence="2">
    <location>
        <begin position="23"/>
        <end position="94"/>
    </location>
</feature>
<dbReference type="EMBL" id="WIXP02000007">
    <property type="protein sequence ID" value="KAF6208306.1"/>
    <property type="molecule type" value="Genomic_DNA"/>
</dbReference>
<dbReference type="InterPro" id="IPR000086">
    <property type="entry name" value="NUDIX_hydrolase_dom"/>
</dbReference>
<gene>
    <name evidence="3" type="ORF">GE061_016760</name>
</gene>
<comment type="caution">
    <text evidence="3">The sequence shown here is derived from an EMBL/GenBank/DDBJ whole genome shotgun (WGS) entry which is preliminary data.</text>
</comment>
<keyword evidence="4" id="KW-1185">Reference proteome</keyword>
<feature type="region of interest" description="Disordered" evidence="1">
    <location>
        <begin position="478"/>
        <end position="497"/>
    </location>
</feature>
<feature type="compositionally biased region" description="Polar residues" evidence="1">
    <location>
        <begin position="254"/>
        <end position="265"/>
    </location>
</feature>
<accession>A0A8S9XJR3</accession>
<feature type="compositionally biased region" description="Polar residues" evidence="1">
    <location>
        <begin position="288"/>
        <end position="306"/>
    </location>
</feature>
<feature type="region of interest" description="Disordered" evidence="1">
    <location>
        <begin position="502"/>
        <end position="528"/>
    </location>
</feature>
<proteinExistence type="predicted"/>
<evidence type="ECO:0000313" key="3">
    <source>
        <dbReference type="EMBL" id="KAF6208306.1"/>
    </source>
</evidence>
<feature type="region of interest" description="Disordered" evidence="1">
    <location>
        <begin position="747"/>
        <end position="772"/>
    </location>
</feature>
<evidence type="ECO:0000259" key="2">
    <source>
        <dbReference type="Pfam" id="PF00293"/>
    </source>
</evidence>
<feature type="compositionally biased region" description="Polar residues" evidence="1">
    <location>
        <begin position="998"/>
        <end position="1011"/>
    </location>
</feature>
<evidence type="ECO:0000313" key="4">
    <source>
        <dbReference type="Proteomes" id="UP000466442"/>
    </source>
</evidence>